<sequence length="138" mass="14826">MEEADAKRDAAAAKGTKTKETIALIQDFLGSSRRLSQHSSVQGLEEILTQQRKILSQSQKALKEAEKTVAEAACEKSSAESKLAEANTKVTKLKKMIEAKKMSAVDLGSESEHATRVAKLVKVGSEGSRVLQVVSSVL</sequence>
<keyword evidence="1" id="KW-0175">Coiled coil</keyword>
<accession>A0A8H5ISU0</accession>
<name>A0A8H5ISU0_9HYPO</name>
<keyword evidence="3" id="KW-1185">Reference proteome</keyword>
<proteinExistence type="predicted"/>
<dbReference type="AlphaFoldDB" id="A0A8H5ISU0"/>
<reference evidence="2 3" key="1">
    <citation type="submission" date="2020-05" db="EMBL/GenBank/DDBJ databases">
        <title>Identification and distribution of gene clusters putatively required for synthesis of sphingolipid metabolism inhibitors in phylogenetically diverse species of the filamentous fungus Fusarium.</title>
        <authorList>
            <person name="Kim H.-S."/>
            <person name="Busman M."/>
            <person name="Brown D.W."/>
            <person name="Divon H."/>
            <person name="Uhlig S."/>
            <person name="Proctor R.H."/>
        </authorList>
    </citation>
    <scope>NUCLEOTIDE SEQUENCE [LARGE SCALE GENOMIC DNA]</scope>
    <source>
        <strain evidence="2 3">NRRL 25196</strain>
    </source>
</reference>
<organism evidence="2 3">
    <name type="scientific">Fusarium napiforme</name>
    <dbReference type="NCBI Taxonomy" id="42672"/>
    <lineage>
        <taxon>Eukaryota</taxon>
        <taxon>Fungi</taxon>
        <taxon>Dikarya</taxon>
        <taxon>Ascomycota</taxon>
        <taxon>Pezizomycotina</taxon>
        <taxon>Sordariomycetes</taxon>
        <taxon>Hypocreomycetidae</taxon>
        <taxon>Hypocreales</taxon>
        <taxon>Nectriaceae</taxon>
        <taxon>Fusarium</taxon>
        <taxon>Fusarium fujikuroi species complex</taxon>
    </lineage>
</organism>
<evidence type="ECO:0000256" key="1">
    <source>
        <dbReference type="SAM" id="Coils"/>
    </source>
</evidence>
<gene>
    <name evidence="2" type="ORF">FNAPI_10261</name>
</gene>
<protein>
    <submittedName>
        <fullName evidence="2">Uncharacterized protein</fullName>
    </submittedName>
</protein>
<comment type="caution">
    <text evidence="2">The sequence shown here is derived from an EMBL/GenBank/DDBJ whole genome shotgun (WGS) entry which is preliminary data.</text>
</comment>
<dbReference type="EMBL" id="JAAOAO010000449">
    <property type="protein sequence ID" value="KAF5541355.1"/>
    <property type="molecule type" value="Genomic_DNA"/>
</dbReference>
<evidence type="ECO:0000313" key="3">
    <source>
        <dbReference type="Proteomes" id="UP000574317"/>
    </source>
</evidence>
<feature type="coiled-coil region" evidence="1">
    <location>
        <begin position="48"/>
        <end position="96"/>
    </location>
</feature>
<dbReference type="Proteomes" id="UP000574317">
    <property type="component" value="Unassembled WGS sequence"/>
</dbReference>
<evidence type="ECO:0000313" key="2">
    <source>
        <dbReference type="EMBL" id="KAF5541355.1"/>
    </source>
</evidence>